<reference evidence="2" key="1">
    <citation type="journal article" date="2016" name="Nature">
        <title>The genome of the seagrass Zostera marina reveals angiosperm adaptation to the sea.</title>
        <authorList>
            <person name="Olsen J.L."/>
            <person name="Rouze P."/>
            <person name="Verhelst B."/>
            <person name="Lin Y.-C."/>
            <person name="Bayer T."/>
            <person name="Collen J."/>
            <person name="Dattolo E."/>
            <person name="De Paoli E."/>
            <person name="Dittami S."/>
            <person name="Maumus F."/>
            <person name="Michel G."/>
            <person name="Kersting A."/>
            <person name="Lauritano C."/>
            <person name="Lohaus R."/>
            <person name="Toepel M."/>
            <person name="Tonon T."/>
            <person name="Vanneste K."/>
            <person name="Amirebrahimi M."/>
            <person name="Brakel J."/>
            <person name="Bostroem C."/>
            <person name="Chovatia M."/>
            <person name="Grimwood J."/>
            <person name="Jenkins J.W."/>
            <person name="Jueterbock A."/>
            <person name="Mraz A."/>
            <person name="Stam W.T."/>
            <person name="Tice H."/>
            <person name="Bornberg-Bauer E."/>
            <person name="Green P.J."/>
            <person name="Pearson G.A."/>
            <person name="Procaccini G."/>
            <person name="Duarte C.M."/>
            <person name="Schmutz J."/>
            <person name="Reusch T.B.H."/>
            <person name="Van de Peer Y."/>
        </authorList>
    </citation>
    <scope>NUCLEOTIDE SEQUENCE [LARGE SCALE GENOMIC DNA]</scope>
    <source>
        <strain evidence="2">cv. Finnish</strain>
    </source>
</reference>
<comment type="caution">
    <text evidence="1">The sequence shown here is derived from an EMBL/GenBank/DDBJ whole genome shotgun (WGS) entry which is preliminary data.</text>
</comment>
<dbReference type="OMA" id="YEDNVIC"/>
<proteinExistence type="predicted"/>
<sequence length="451" mass="49044">MSGNAAAITDLARLHPSRYMTFTFPNPNPSSRDTLHLCISVLDSPFFSPESSPSPSSPPLTAAMLVPFGRESDWIFSTVEGHTQLMIFFSGSCSSPLSRLILIGNTRSSFPFSCYTKPEAVGSDTSESERNLLPLLLAVCPKSAFDYGIPTVPFLRFEDDVVSLVVVEKTAGPVVGEMVVEDVEISLSSSERLQRRRRLRFRRMPNLVQTQIRIPHHHSGESDVTHGSTGFIVQPYLAAMATGLCLIGPSLDEKVSQTGRRPCVLCLGVGGGGLLSFLQSQLKLDVVGIEADEVVLSISKRYFGLVEGEFLQVHVGDGITIVENWGKTIDRFELQFDAIMVDLDSGDATTGSIAPPSEFIKPTVIAGARRALTENGILVINVVAPLITRNYLSGLLKNLFSDLYEIDSGNSENYVVIATTSGAVESDSCFKTKVKGIIGNNYINSMTKYYI</sequence>
<dbReference type="AlphaFoldDB" id="A0A0K9PDB7"/>
<dbReference type="OrthoDB" id="411785at2759"/>
<dbReference type="SUPFAM" id="SSF53335">
    <property type="entry name" value="S-adenosyl-L-methionine-dependent methyltransferases"/>
    <property type="match status" value="1"/>
</dbReference>
<evidence type="ECO:0000313" key="2">
    <source>
        <dbReference type="Proteomes" id="UP000036987"/>
    </source>
</evidence>
<dbReference type="Pfam" id="PF01564">
    <property type="entry name" value="Spermine_synth"/>
    <property type="match status" value="1"/>
</dbReference>
<dbReference type="InterPro" id="IPR029063">
    <property type="entry name" value="SAM-dependent_MTases_sf"/>
</dbReference>
<name>A0A0K9PDB7_ZOSMR</name>
<accession>A0A0K9PDB7</accession>
<protein>
    <submittedName>
        <fullName evidence="1">Spermidine synthase</fullName>
    </submittedName>
</protein>
<evidence type="ECO:0000313" key="1">
    <source>
        <dbReference type="EMBL" id="KMZ67053.1"/>
    </source>
</evidence>
<dbReference type="Proteomes" id="UP000036987">
    <property type="component" value="Unassembled WGS sequence"/>
</dbReference>
<keyword evidence="2" id="KW-1185">Reference proteome</keyword>
<dbReference type="Gene3D" id="3.40.50.150">
    <property type="entry name" value="Vaccinia Virus protein VP39"/>
    <property type="match status" value="1"/>
</dbReference>
<organism evidence="1 2">
    <name type="scientific">Zostera marina</name>
    <name type="common">Eelgrass</name>
    <dbReference type="NCBI Taxonomy" id="29655"/>
    <lineage>
        <taxon>Eukaryota</taxon>
        <taxon>Viridiplantae</taxon>
        <taxon>Streptophyta</taxon>
        <taxon>Embryophyta</taxon>
        <taxon>Tracheophyta</taxon>
        <taxon>Spermatophyta</taxon>
        <taxon>Magnoliopsida</taxon>
        <taxon>Liliopsida</taxon>
        <taxon>Zosteraceae</taxon>
        <taxon>Zostera</taxon>
    </lineage>
</organism>
<gene>
    <name evidence="1" type="ORF">ZOSMA_27G01060</name>
</gene>
<dbReference type="EMBL" id="LFYR01000932">
    <property type="protein sequence ID" value="KMZ67053.1"/>
    <property type="molecule type" value="Genomic_DNA"/>
</dbReference>